<evidence type="ECO:0000313" key="2">
    <source>
        <dbReference type="Proteomes" id="UP000285060"/>
    </source>
</evidence>
<accession>A0A3R6YRA6</accession>
<dbReference type="AlphaFoldDB" id="A0A3R6YRA6"/>
<keyword evidence="2" id="KW-1185">Reference proteome</keyword>
<evidence type="ECO:0008006" key="3">
    <source>
        <dbReference type="Google" id="ProtNLM"/>
    </source>
</evidence>
<proteinExistence type="predicted"/>
<dbReference type="EMBL" id="QUSY01003252">
    <property type="protein sequence ID" value="RHY18212.1"/>
    <property type="molecule type" value="Genomic_DNA"/>
</dbReference>
<gene>
    <name evidence="1" type="ORF">DYB32_010416</name>
</gene>
<protein>
    <recommendedName>
        <fullName evidence="3">DUF659 domain-containing protein</fullName>
    </recommendedName>
</protein>
<comment type="caution">
    <text evidence="1">The sequence shown here is derived from an EMBL/GenBank/DDBJ whole genome shotgun (WGS) entry which is preliminary data.</text>
</comment>
<organism evidence="1 2">
    <name type="scientific">Aphanomyces invadans</name>
    <dbReference type="NCBI Taxonomy" id="157072"/>
    <lineage>
        <taxon>Eukaryota</taxon>
        <taxon>Sar</taxon>
        <taxon>Stramenopiles</taxon>
        <taxon>Oomycota</taxon>
        <taxon>Saprolegniomycetes</taxon>
        <taxon>Saprolegniales</taxon>
        <taxon>Verrucalvaceae</taxon>
        <taxon>Aphanomyces</taxon>
    </lineage>
</organism>
<sequence>MAVSPSCCLYLEAVLTGQQGHDHEFIVQDVQCVFKTYQDTTFAGAAMDNTSANKKAWEALKKVYPSRFFQGYTTHGLHLLVMDIFAATKTKKGGSTEPTYPTDCLFEDMLLFIDMCKDVVKFFHNHHVVEEKLEEMQKITGYCHQRKLHFTFEEAIAVLEPIDTLILTYEFDKVPISE</sequence>
<reference evidence="1 2" key="1">
    <citation type="submission" date="2018-08" db="EMBL/GenBank/DDBJ databases">
        <title>Aphanomyces genome sequencing and annotation.</title>
        <authorList>
            <person name="Minardi D."/>
            <person name="Oidtmann B."/>
            <person name="Van Der Giezen M."/>
            <person name="Studholme D.J."/>
        </authorList>
    </citation>
    <scope>NUCLEOTIDE SEQUENCE [LARGE SCALE GENOMIC DNA]</scope>
    <source>
        <strain evidence="1 2">NJM0002</strain>
    </source>
</reference>
<evidence type="ECO:0000313" key="1">
    <source>
        <dbReference type="EMBL" id="RHY18212.1"/>
    </source>
</evidence>
<dbReference type="Proteomes" id="UP000285060">
    <property type="component" value="Unassembled WGS sequence"/>
</dbReference>
<name>A0A3R6YRA6_9STRA</name>